<dbReference type="InterPro" id="IPR007351">
    <property type="entry name" value="YjbR"/>
</dbReference>
<dbReference type="GO" id="GO:0003677">
    <property type="term" value="F:DNA binding"/>
    <property type="evidence" value="ECO:0007669"/>
    <property type="project" value="UniProtKB-KW"/>
</dbReference>
<dbReference type="Proteomes" id="UP001211987">
    <property type="component" value="Unassembled WGS sequence"/>
</dbReference>
<evidence type="ECO:0000313" key="1">
    <source>
        <dbReference type="EMBL" id="MDB7084074.1"/>
    </source>
</evidence>
<accession>A0A9Q7MLY3</accession>
<protein>
    <submittedName>
        <fullName evidence="1">MmcQ/YjbR family DNA-binding protein</fullName>
    </submittedName>
</protein>
<dbReference type="AlphaFoldDB" id="A0A9Q7MLY3"/>
<dbReference type="Pfam" id="PF04237">
    <property type="entry name" value="YjbR"/>
    <property type="match status" value="1"/>
</dbReference>
<comment type="caution">
    <text evidence="1">The sequence shown here is derived from an EMBL/GenBank/DDBJ whole genome shotgun (WGS) entry which is preliminary data.</text>
</comment>
<sequence>MDRDEVLNNYYMQEDALVKYGFKRLDNLFIVEKTLKNNEFYARFEISNSCFNIDVFENNGEKFLPFYIKNVVGGYTALIKEEVASLTDEILKSCFKPISIRKKILAYVNDKYQTEADYPWTRDPMSATLKILETKKWYGLIINIPYRCLNIDKEGKVDILNVKNTPEKINALIDHIHYFPAYHMNKKHWISILLDRTVQITQVEKLLDESYQLVTKK</sequence>
<dbReference type="PANTHER" id="PTHR35145">
    <property type="entry name" value="CYTOPLASMIC PROTEIN-RELATED"/>
    <property type="match status" value="1"/>
</dbReference>
<keyword evidence="1" id="KW-0238">DNA-binding</keyword>
<organism evidence="1 2">
    <name type="scientific">Thomasclavelia ramosa</name>
    <dbReference type="NCBI Taxonomy" id="1547"/>
    <lineage>
        <taxon>Bacteria</taxon>
        <taxon>Bacillati</taxon>
        <taxon>Bacillota</taxon>
        <taxon>Erysipelotrichia</taxon>
        <taxon>Erysipelotrichales</taxon>
        <taxon>Coprobacillaceae</taxon>
        <taxon>Thomasclavelia</taxon>
    </lineage>
</organism>
<evidence type="ECO:0000313" key="2">
    <source>
        <dbReference type="Proteomes" id="UP001211987"/>
    </source>
</evidence>
<reference evidence="1" key="1">
    <citation type="submission" date="2023-01" db="EMBL/GenBank/DDBJ databases">
        <title>Human gut microbiome strain richness.</title>
        <authorList>
            <person name="Chen-Liaw A."/>
        </authorList>
    </citation>
    <scope>NUCLEOTIDE SEQUENCE</scope>
    <source>
        <strain evidence="1">1001217st2_G6_1001217B_191108</strain>
    </source>
</reference>
<dbReference type="PANTHER" id="PTHR35145:SF1">
    <property type="entry name" value="CYTOPLASMIC PROTEIN"/>
    <property type="match status" value="1"/>
</dbReference>
<dbReference type="InterPro" id="IPR038056">
    <property type="entry name" value="YjbR-like_sf"/>
</dbReference>
<proteinExistence type="predicted"/>
<dbReference type="RefSeq" id="WP_003537552.1">
    <property type="nucleotide sequence ID" value="NZ_CAACVM010000001.1"/>
</dbReference>
<dbReference type="SUPFAM" id="SSF142906">
    <property type="entry name" value="YjbR-like"/>
    <property type="match status" value="1"/>
</dbReference>
<dbReference type="Gene3D" id="3.90.1150.30">
    <property type="match status" value="1"/>
</dbReference>
<dbReference type="EMBL" id="JAQLKE010000013">
    <property type="protein sequence ID" value="MDB7084074.1"/>
    <property type="molecule type" value="Genomic_DNA"/>
</dbReference>
<dbReference type="InterPro" id="IPR058532">
    <property type="entry name" value="YjbR/MT2646/Rv2570-like"/>
</dbReference>
<name>A0A9Q7MLY3_9FIRM</name>
<gene>
    <name evidence="1" type="ORF">PM738_09705</name>
</gene>